<evidence type="ECO:0000256" key="5">
    <source>
        <dbReference type="ARBA" id="ARBA00022927"/>
    </source>
</evidence>
<evidence type="ECO:0000256" key="11">
    <source>
        <dbReference type="ARBA" id="ARBA00037863"/>
    </source>
</evidence>
<dbReference type="PROSITE" id="PS50892">
    <property type="entry name" value="V_SNARE"/>
    <property type="match status" value="1"/>
</dbReference>
<proteinExistence type="inferred from homology"/>
<dbReference type="PANTHER" id="PTHR21136:SF168">
    <property type="entry name" value="VESICLE-ASSOCIATED MEMBRANE PROTEIN 9"/>
    <property type="match status" value="1"/>
</dbReference>
<dbReference type="GO" id="GO:0030670">
    <property type="term" value="C:phagocytic vesicle membrane"/>
    <property type="evidence" value="ECO:0007669"/>
    <property type="project" value="UniProtKB-SubCell"/>
</dbReference>
<evidence type="ECO:0000256" key="4">
    <source>
        <dbReference type="ARBA" id="ARBA00022692"/>
    </source>
</evidence>
<accession>A0AAD9NSI1</accession>
<evidence type="ECO:0000256" key="16">
    <source>
        <dbReference type="SAM" id="Coils"/>
    </source>
</evidence>
<evidence type="ECO:0000313" key="21">
    <source>
        <dbReference type="Proteomes" id="UP001209878"/>
    </source>
</evidence>
<dbReference type="InterPro" id="IPR051097">
    <property type="entry name" value="Synaptobrevin-like_transport"/>
</dbReference>
<evidence type="ECO:0000256" key="9">
    <source>
        <dbReference type="ARBA" id="ARBA00037803"/>
    </source>
</evidence>
<evidence type="ECO:0000256" key="15">
    <source>
        <dbReference type="PROSITE-ProRule" id="PRU00290"/>
    </source>
</evidence>
<keyword evidence="6 17" id="KW-1133">Transmembrane helix</keyword>
<keyword evidence="15 16" id="KW-0175">Coiled coil</keyword>
<evidence type="ECO:0000259" key="19">
    <source>
        <dbReference type="PROSITE" id="PS50892"/>
    </source>
</evidence>
<dbReference type="EMBL" id="JAODUO010000426">
    <property type="protein sequence ID" value="KAK2180790.1"/>
    <property type="molecule type" value="Genomic_DNA"/>
</dbReference>
<evidence type="ECO:0000256" key="12">
    <source>
        <dbReference type="ARBA" id="ARBA00037875"/>
    </source>
</evidence>
<sequence>MTIQYSLIARGTTTLCSHQVVEGNFEVVAQSMLPNIPTRSDAKTTYTSNNYLFHVMVENGLIYLAATDTDIGRRKPYGFLGVIKDEFRRRGLASRAQFAEARELQEEFKDVFTDQMEKFSATDSTGDHLTVLQSQVNEVKDVMTQNIEKVLERGENLEELMEKTTDLEEHSASFRKTARKVKRRMWWQNLKMKIILTLVILFILFVLILVILFSTGVLPPKSSSHHDPVTTTTTPHV</sequence>
<dbReference type="InterPro" id="IPR011012">
    <property type="entry name" value="Longin-like_dom_sf"/>
</dbReference>
<evidence type="ECO:0000256" key="7">
    <source>
        <dbReference type="ARBA" id="ARBA00023136"/>
    </source>
</evidence>
<dbReference type="Pfam" id="PF13774">
    <property type="entry name" value="Longin"/>
    <property type="match status" value="1"/>
</dbReference>
<comment type="subcellular location">
    <subcellularLocation>
        <location evidence="12">Cytoplasmic vesicle</location>
        <location evidence="12">Phagosome membrane</location>
        <topology evidence="12">Single-pass type IV membrane protein</topology>
    </subcellularLocation>
    <subcellularLocation>
        <location evidence="9">Cytoplasmic vesicle</location>
        <location evidence="9">Secretory vesicle membrane</location>
        <topology evidence="9">Single-pass type IV membrane protein</topology>
    </subcellularLocation>
    <subcellularLocation>
        <location evidence="1">Endoplasmic reticulum membrane</location>
        <topology evidence="1">Single-pass type IV membrane protein</topology>
    </subcellularLocation>
    <subcellularLocation>
        <location evidence="8">Golgi apparatus</location>
        <location evidence="8">trans-Golgi network membrane</location>
        <topology evidence="8">Single-pass type IV membrane protein</topology>
    </subcellularLocation>
    <subcellularLocation>
        <location evidence="10">Late endosome membrane</location>
        <topology evidence="10">Single-pass type IV membrane protein</topology>
    </subcellularLocation>
    <subcellularLocation>
        <location evidence="11">Lysosome membrane</location>
        <topology evidence="11">Single-pass type IV membrane protein</topology>
    </subcellularLocation>
</comment>
<dbReference type="GO" id="GO:0000149">
    <property type="term" value="F:SNARE binding"/>
    <property type="evidence" value="ECO:0007669"/>
    <property type="project" value="TreeGrafter"/>
</dbReference>
<evidence type="ECO:0000256" key="13">
    <source>
        <dbReference type="ARBA" id="ARBA00039269"/>
    </source>
</evidence>
<feature type="coiled-coil region" evidence="16">
    <location>
        <begin position="140"/>
        <end position="167"/>
    </location>
</feature>
<evidence type="ECO:0000256" key="3">
    <source>
        <dbReference type="ARBA" id="ARBA00022448"/>
    </source>
</evidence>
<evidence type="ECO:0000259" key="18">
    <source>
        <dbReference type="PROSITE" id="PS50859"/>
    </source>
</evidence>
<dbReference type="PRINTS" id="PR00219">
    <property type="entry name" value="SYNAPTOBREVN"/>
</dbReference>
<organism evidence="20 21">
    <name type="scientific">Ridgeia piscesae</name>
    <name type="common">Tubeworm</name>
    <dbReference type="NCBI Taxonomy" id="27915"/>
    <lineage>
        <taxon>Eukaryota</taxon>
        <taxon>Metazoa</taxon>
        <taxon>Spiralia</taxon>
        <taxon>Lophotrochozoa</taxon>
        <taxon>Annelida</taxon>
        <taxon>Polychaeta</taxon>
        <taxon>Sedentaria</taxon>
        <taxon>Canalipalpata</taxon>
        <taxon>Sabellida</taxon>
        <taxon>Siboglinidae</taxon>
        <taxon>Ridgeia</taxon>
    </lineage>
</organism>
<dbReference type="GO" id="GO:0005794">
    <property type="term" value="C:Golgi apparatus"/>
    <property type="evidence" value="ECO:0007669"/>
    <property type="project" value="UniProtKB-SubCell"/>
</dbReference>
<dbReference type="SUPFAM" id="SSF58038">
    <property type="entry name" value="SNARE fusion complex"/>
    <property type="match status" value="1"/>
</dbReference>
<evidence type="ECO:0000256" key="2">
    <source>
        <dbReference type="ARBA" id="ARBA00008025"/>
    </source>
</evidence>
<dbReference type="Pfam" id="PF00957">
    <property type="entry name" value="Synaptobrevin"/>
    <property type="match status" value="1"/>
</dbReference>
<keyword evidence="21" id="KW-1185">Reference proteome</keyword>
<evidence type="ECO:0000256" key="6">
    <source>
        <dbReference type="ARBA" id="ARBA00022989"/>
    </source>
</evidence>
<comment type="similarity">
    <text evidence="2">Belongs to the synaptobrevin family.</text>
</comment>
<dbReference type="InterPro" id="IPR042855">
    <property type="entry name" value="V_SNARE_CC"/>
</dbReference>
<dbReference type="SMART" id="SM01270">
    <property type="entry name" value="Longin"/>
    <property type="match status" value="1"/>
</dbReference>
<reference evidence="20" key="1">
    <citation type="journal article" date="2023" name="Mol. Biol. Evol.">
        <title>Third-Generation Sequencing Reveals the Adaptive Role of the Epigenome in Three Deep-Sea Polychaetes.</title>
        <authorList>
            <person name="Perez M."/>
            <person name="Aroh O."/>
            <person name="Sun Y."/>
            <person name="Lan Y."/>
            <person name="Juniper S.K."/>
            <person name="Young C.R."/>
            <person name="Angers B."/>
            <person name="Qian P.Y."/>
        </authorList>
    </citation>
    <scope>NUCLEOTIDE SEQUENCE</scope>
    <source>
        <strain evidence="20">R07B-5</strain>
    </source>
</reference>
<dbReference type="Proteomes" id="UP001209878">
    <property type="component" value="Unassembled WGS sequence"/>
</dbReference>
<comment type="caution">
    <text evidence="20">The sequence shown here is derived from an EMBL/GenBank/DDBJ whole genome shotgun (WGS) entry which is preliminary data.</text>
</comment>
<keyword evidence="7 17" id="KW-0472">Membrane</keyword>
<dbReference type="PROSITE" id="PS50859">
    <property type="entry name" value="LONGIN"/>
    <property type="match status" value="1"/>
</dbReference>
<keyword evidence="5" id="KW-0653">Protein transport</keyword>
<feature type="domain" description="Longin" evidence="18">
    <location>
        <begin position="7"/>
        <end position="112"/>
    </location>
</feature>
<dbReference type="GO" id="GO:0006906">
    <property type="term" value="P:vesicle fusion"/>
    <property type="evidence" value="ECO:0007669"/>
    <property type="project" value="TreeGrafter"/>
</dbReference>
<gene>
    <name evidence="20" type="ORF">NP493_426g05013</name>
</gene>
<name>A0AAD9NSI1_RIDPI</name>
<dbReference type="Gene3D" id="1.20.5.110">
    <property type="match status" value="1"/>
</dbReference>
<dbReference type="GO" id="GO:0005765">
    <property type="term" value="C:lysosomal membrane"/>
    <property type="evidence" value="ECO:0007669"/>
    <property type="project" value="UniProtKB-SubCell"/>
</dbReference>
<dbReference type="Gene3D" id="3.30.450.50">
    <property type="entry name" value="Longin domain"/>
    <property type="match status" value="1"/>
</dbReference>
<keyword evidence="3" id="KW-0813">Transport</keyword>
<evidence type="ECO:0000256" key="10">
    <source>
        <dbReference type="ARBA" id="ARBA00037845"/>
    </source>
</evidence>
<dbReference type="GO" id="GO:0005484">
    <property type="term" value="F:SNAP receptor activity"/>
    <property type="evidence" value="ECO:0007669"/>
    <property type="project" value="TreeGrafter"/>
</dbReference>
<evidence type="ECO:0000256" key="8">
    <source>
        <dbReference type="ARBA" id="ARBA00037801"/>
    </source>
</evidence>
<dbReference type="FunFam" id="1.20.5.110:FF:000004">
    <property type="entry name" value="Vesicle-associated membrane protein 7"/>
    <property type="match status" value="1"/>
</dbReference>
<dbReference type="GO" id="GO:0015031">
    <property type="term" value="P:protein transport"/>
    <property type="evidence" value="ECO:0007669"/>
    <property type="project" value="UniProtKB-KW"/>
</dbReference>
<feature type="domain" description="V-SNARE coiled-coil homology" evidence="19">
    <location>
        <begin position="128"/>
        <end position="188"/>
    </location>
</feature>
<feature type="transmembrane region" description="Helical" evidence="17">
    <location>
        <begin position="194"/>
        <end position="218"/>
    </location>
</feature>
<dbReference type="InterPro" id="IPR010908">
    <property type="entry name" value="Longin_dom"/>
</dbReference>
<dbReference type="InterPro" id="IPR001388">
    <property type="entry name" value="Synaptobrevin-like"/>
</dbReference>
<dbReference type="GO" id="GO:0006887">
    <property type="term" value="P:exocytosis"/>
    <property type="evidence" value="ECO:0007669"/>
    <property type="project" value="TreeGrafter"/>
</dbReference>
<protein>
    <recommendedName>
        <fullName evidence="13">Vesicle-associated membrane protein 7</fullName>
    </recommendedName>
    <alternativeName>
        <fullName evidence="14">Synaptobrevin-like protein 1</fullName>
    </alternativeName>
</protein>
<evidence type="ECO:0000313" key="20">
    <source>
        <dbReference type="EMBL" id="KAK2180790.1"/>
    </source>
</evidence>
<dbReference type="CDD" id="cd15868">
    <property type="entry name" value="R-SNARE_VAMP8"/>
    <property type="match status" value="1"/>
</dbReference>
<keyword evidence="4 17" id="KW-0812">Transmembrane</keyword>
<dbReference type="CDD" id="cd14824">
    <property type="entry name" value="Longin"/>
    <property type="match status" value="1"/>
</dbReference>
<dbReference type="SUPFAM" id="SSF64356">
    <property type="entry name" value="SNARE-like"/>
    <property type="match status" value="1"/>
</dbReference>
<dbReference type="AlphaFoldDB" id="A0AAD9NSI1"/>
<dbReference type="GO" id="GO:0031201">
    <property type="term" value="C:SNARE complex"/>
    <property type="evidence" value="ECO:0007669"/>
    <property type="project" value="TreeGrafter"/>
</dbReference>
<dbReference type="GO" id="GO:0030658">
    <property type="term" value="C:transport vesicle membrane"/>
    <property type="evidence" value="ECO:0007669"/>
    <property type="project" value="UniProtKB-SubCell"/>
</dbReference>
<evidence type="ECO:0000256" key="1">
    <source>
        <dbReference type="ARBA" id="ARBA00004163"/>
    </source>
</evidence>
<dbReference type="GO" id="GO:0031902">
    <property type="term" value="C:late endosome membrane"/>
    <property type="evidence" value="ECO:0007669"/>
    <property type="project" value="UniProtKB-SubCell"/>
</dbReference>
<evidence type="ECO:0000256" key="17">
    <source>
        <dbReference type="SAM" id="Phobius"/>
    </source>
</evidence>
<dbReference type="PANTHER" id="PTHR21136">
    <property type="entry name" value="SNARE PROTEINS"/>
    <property type="match status" value="1"/>
</dbReference>
<evidence type="ECO:0000256" key="14">
    <source>
        <dbReference type="ARBA" id="ARBA00042194"/>
    </source>
</evidence>
<dbReference type="GO" id="GO:0005789">
    <property type="term" value="C:endoplasmic reticulum membrane"/>
    <property type="evidence" value="ECO:0007669"/>
    <property type="project" value="UniProtKB-SubCell"/>
</dbReference>